<evidence type="ECO:0000313" key="3">
    <source>
        <dbReference type="Proteomes" id="UP001054252"/>
    </source>
</evidence>
<gene>
    <name evidence="2" type="ORF">SLEP1_g27320</name>
</gene>
<name>A0AAV5JPW1_9ROSI</name>
<feature type="transmembrane region" description="Helical" evidence="1">
    <location>
        <begin position="78"/>
        <end position="102"/>
    </location>
</feature>
<evidence type="ECO:0000256" key="1">
    <source>
        <dbReference type="SAM" id="Phobius"/>
    </source>
</evidence>
<keyword evidence="1" id="KW-0812">Transmembrane</keyword>
<keyword evidence="1" id="KW-0472">Membrane</keyword>
<dbReference type="Proteomes" id="UP001054252">
    <property type="component" value="Unassembled WGS sequence"/>
</dbReference>
<reference evidence="2 3" key="1">
    <citation type="journal article" date="2021" name="Commun. Biol.">
        <title>The genome of Shorea leprosula (Dipterocarpaceae) highlights the ecological relevance of drought in aseasonal tropical rainforests.</title>
        <authorList>
            <person name="Ng K.K.S."/>
            <person name="Kobayashi M.J."/>
            <person name="Fawcett J.A."/>
            <person name="Hatakeyama M."/>
            <person name="Paape T."/>
            <person name="Ng C.H."/>
            <person name="Ang C.C."/>
            <person name="Tnah L.H."/>
            <person name="Lee C.T."/>
            <person name="Nishiyama T."/>
            <person name="Sese J."/>
            <person name="O'Brien M.J."/>
            <person name="Copetti D."/>
            <person name="Mohd Noor M.I."/>
            <person name="Ong R.C."/>
            <person name="Putra M."/>
            <person name="Sireger I.Z."/>
            <person name="Indrioko S."/>
            <person name="Kosugi Y."/>
            <person name="Izuno A."/>
            <person name="Isagi Y."/>
            <person name="Lee S.L."/>
            <person name="Shimizu K.K."/>
        </authorList>
    </citation>
    <scope>NUCLEOTIDE SEQUENCE [LARGE SCALE GENOMIC DNA]</scope>
    <source>
        <strain evidence="2">214</strain>
    </source>
</reference>
<protein>
    <submittedName>
        <fullName evidence="2">Uncharacterized protein</fullName>
    </submittedName>
</protein>
<dbReference type="InterPro" id="IPR053288">
    <property type="entry name" value="TGD_Bridge_Protein"/>
</dbReference>
<proteinExistence type="predicted"/>
<feature type="transmembrane region" description="Helical" evidence="1">
    <location>
        <begin position="42"/>
        <end position="66"/>
    </location>
</feature>
<organism evidence="2 3">
    <name type="scientific">Rubroshorea leprosula</name>
    <dbReference type="NCBI Taxonomy" id="152421"/>
    <lineage>
        <taxon>Eukaryota</taxon>
        <taxon>Viridiplantae</taxon>
        <taxon>Streptophyta</taxon>
        <taxon>Embryophyta</taxon>
        <taxon>Tracheophyta</taxon>
        <taxon>Spermatophyta</taxon>
        <taxon>Magnoliopsida</taxon>
        <taxon>eudicotyledons</taxon>
        <taxon>Gunneridae</taxon>
        <taxon>Pentapetalae</taxon>
        <taxon>rosids</taxon>
        <taxon>malvids</taxon>
        <taxon>Malvales</taxon>
        <taxon>Dipterocarpaceae</taxon>
        <taxon>Rubroshorea</taxon>
    </lineage>
</organism>
<accession>A0AAV5JPW1</accession>
<keyword evidence="3" id="KW-1185">Reference proteome</keyword>
<evidence type="ECO:0000313" key="2">
    <source>
        <dbReference type="EMBL" id="GKV16719.1"/>
    </source>
</evidence>
<dbReference type="AlphaFoldDB" id="A0AAV5JPW1"/>
<dbReference type="PANTHER" id="PTHR34201:SF6">
    <property type="entry name" value="GLYCINE-RICH PROTEIN"/>
    <property type="match status" value="1"/>
</dbReference>
<keyword evidence="1" id="KW-1133">Transmembrane helix</keyword>
<dbReference type="PANTHER" id="PTHR34201">
    <property type="entry name" value="GLYCINE-RICH PROTEIN"/>
    <property type="match status" value="1"/>
</dbReference>
<comment type="caution">
    <text evidence="2">The sequence shown here is derived from an EMBL/GenBank/DDBJ whole genome shotgun (WGS) entry which is preliminary data.</text>
</comment>
<sequence>MGTKSRDSDSLWSWKGNIRKKEGKQFPVSEFFRENSRKIEDIVLGPGVGAGVGCGAGVGFALVGGIGYGGWPWNHLKLAFGIGAGCGIGVGFGYGQGIGYGLSLDSLKSHLSKQTSDSDKRRIIVAI</sequence>
<dbReference type="EMBL" id="BPVZ01000046">
    <property type="protein sequence ID" value="GKV16719.1"/>
    <property type="molecule type" value="Genomic_DNA"/>
</dbReference>